<dbReference type="InterPro" id="IPR011322">
    <property type="entry name" value="N-reg_PII-like_a/b"/>
</dbReference>
<keyword evidence="1" id="KW-0812">Transmembrane</keyword>
<dbReference type="AlphaFoldDB" id="A0AAU9CLG7"/>
<protein>
    <recommendedName>
        <fullName evidence="4">DUF2007 domain-containing protein</fullName>
    </recommendedName>
</protein>
<keyword evidence="3" id="KW-1185">Reference proteome</keyword>
<gene>
    <name evidence="2" type="ORF">FUAX_25770</name>
</gene>
<proteinExistence type="predicted"/>
<name>A0AAU9CLG7_9BACT</name>
<keyword evidence="1" id="KW-0472">Membrane</keyword>
<keyword evidence="1" id="KW-1133">Transmembrane helix</keyword>
<evidence type="ECO:0000313" key="2">
    <source>
        <dbReference type="EMBL" id="BDD10145.1"/>
    </source>
</evidence>
<dbReference type="RefSeq" id="WP_338391719.1">
    <property type="nucleotide sequence ID" value="NZ_AP025314.1"/>
</dbReference>
<dbReference type="SUPFAM" id="SSF54913">
    <property type="entry name" value="GlnB-like"/>
    <property type="match status" value="1"/>
</dbReference>
<feature type="transmembrane region" description="Helical" evidence="1">
    <location>
        <begin position="106"/>
        <end position="127"/>
    </location>
</feature>
<organism evidence="2 3">
    <name type="scientific">Fulvitalea axinellae</name>
    <dbReference type="NCBI Taxonomy" id="1182444"/>
    <lineage>
        <taxon>Bacteria</taxon>
        <taxon>Pseudomonadati</taxon>
        <taxon>Bacteroidota</taxon>
        <taxon>Cytophagia</taxon>
        <taxon>Cytophagales</taxon>
        <taxon>Persicobacteraceae</taxon>
        <taxon>Fulvitalea</taxon>
    </lineage>
</organism>
<evidence type="ECO:0000256" key="1">
    <source>
        <dbReference type="SAM" id="Phobius"/>
    </source>
</evidence>
<evidence type="ECO:0000313" key="3">
    <source>
        <dbReference type="Proteomes" id="UP001348817"/>
    </source>
</evidence>
<dbReference type="EMBL" id="AP025314">
    <property type="protein sequence ID" value="BDD10145.1"/>
    <property type="molecule type" value="Genomic_DNA"/>
</dbReference>
<sequence length="128" mass="14486">MKKLVTVATFNFPAELLVIKSRFEAEGIHCHTVDENLVQANNMYSVAIGGVKLQVRLEDERRALKILAEMGYLEHQAGVVPPYVRRWDAYTDKIPYLGALSSDLRIMIILAVLVVLFVPILFVMNGWL</sequence>
<accession>A0AAU9CLG7</accession>
<dbReference type="Gene3D" id="3.30.70.790">
    <property type="entry name" value="UreE, C-terminal domain"/>
    <property type="match status" value="1"/>
</dbReference>
<dbReference type="Proteomes" id="UP001348817">
    <property type="component" value="Chromosome"/>
</dbReference>
<reference evidence="2 3" key="1">
    <citation type="submission" date="2021-12" db="EMBL/GenBank/DDBJ databases">
        <title>Genome sequencing of bacteria with rrn-lacking chromosome and rrn-plasmid.</title>
        <authorList>
            <person name="Anda M."/>
            <person name="Iwasaki W."/>
        </authorList>
    </citation>
    <scope>NUCLEOTIDE SEQUENCE [LARGE SCALE GENOMIC DNA]</scope>
    <source>
        <strain evidence="2 3">DSM 100852</strain>
    </source>
</reference>
<dbReference type="KEGG" id="fax:FUAX_25770"/>
<evidence type="ECO:0008006" key="4">
    <source>
        <dbReference type="Google" id="ProtNLM"/>
    </source>
</evidence>